<dbReference type="PANTHER" id="PTHR33164:SF64">
    <property type="entry name" value="TRANSCRIPTIONAL REGULATOR SLYA"/>
    <property type="match status" value="1"/>
</dbReference>
<dbReference type="SUPFAM" id="SSF46785">
    <property type="entry name" value="Winged helix' DNA-binding domain"/>
    <property type="match status" value="1"/>
</dbReference>
<evidence type="ECO:0000256" key="2">
    <source>
        <dbReference type="ARBA" id="ARBA00023125"/>
    </source>
</evidence>
<dbReference type="GO" id="GO:0006950">
    <property type="term" value="P:response to stress"/>
    <property type="evidence" value="ECO:0007669"/>
    <property type="project" value="TreeGrafter"/>
</dbReference>
<name>A0A9X3MX88_9ACTN</name>
<protein>
    <submittedName>
        <fullName evidence="5">MarR family transcriptional regulator</fullName>
    </submittedName>
</protein>
<evidence type="ECO:0000313" key="5">
    <source>
        <dbReference type="EMBL" id="MDA0164389.1"/>
    </source>
</evidence>
<dbReference type="SMART" id="SM00347">
    <property type="entry name" value="HTH_MARR"/>
    <property type="match status" value="1"/>
</dbReference>
<dbReference type="Proteomes" id="UP001149140">
    <property type="component" value="Unassembled WGS sequence"/>
</dbReference>
<dbReference type="RefSeq" id="WP_270043644.1">
    <property type="nucleotide sequence ID" value="NZ_JAPDOD010000033.1"/>
</dbReference>
<dbReference type="PROSITE" id="PS50995">
    <property type="entry name" value="HTH_MARR_2"/>
    <property type="match status" value="1"/>
</dbReference>
<reference evidence="5" key="1">
    <citation type="submission" date="2022-10" db="EMBL/GenBank/DDBJ databases">
        <title>The WGS of Solirubrobacter ginsenosidimutans DSM 21036.</title>
        <authorList>
            <person name="Jiang Z."/>
        </authorList>
    </citation>
    <scope>NUCLEOTIDE SEQUENCE</scope>
    <source>
        <strain evidence="5">DSM 21036</strain>
    </source>
</reference>
<dbReference type="Pfam" id="PF12802">
    <property type="entry name" value="MarR_2"/>
    <property type="match status" value="1"/>
</dbReference>
<dbReference type="PANTHER" id="PTHR33164">
    <property type="entry name" value="TRANSCRIPTIONAL REGULATOR, MARR FAMILY"/>
    <property type="match status" value="1"/>
</dbReference>
<gene>
    <name evidence="5" type="ORF">OM076_29230</name>
</gene>
<evidence type="ECO:0000256" key="3">
    <source>
        <dbReference type="ARBA" id="ARBA00023163"/>
    </source>
</evidence>
<dbReference type="InterPro" id="IPR036390">
    <property type="entry name" value="WH_DNA-bd_sf"/>
</dbReference>
<evidence type="ECO:0000313" key="6">
    <source>
        <dbReference type="Proteomes" id="UP001149140"/>
    </source>
</evidence>
<dbReference type="InterPro" id="IPR039422">
    <property type="entry name" value="MarR/SlyA-like"/>
</dbReference>
<keyword evidence="6" id="KW-1185">Reference proteome</keyword>
<keyword evidence="3" id="KW-0804">Transcription</keyword>
<sequence length="161" mass="17095">MDPVEELRYLVLAAQRDGNRALAALLRPLALTPAQAEVINVLARAERPLTVREVGDHLVCEPGSPSRLVASLAEAGLVARSVDPRDARAWTLELSESGRQAAEAVRAVDARLHDELRAGLTSQSDIEAALRVLRQLAPDGASAAALGRRLAAEAARPSSRS</sequence>
<keyword evidence="2" id="KW-0238">DNA-binding</keyword>
<organism evidence="5 6">
    <name type="scientific">Solirubrobacter ginsenosidimutans</name>
    <dbReference type="NCBI Taxonomy" id="490573"/>
    <lineage>
        <taxon>Bacteria</taxon>
        <taxon>Bacillati</taxon>
        <taxon>Actinomycetota</taxon>
        <taxon>Thermoleophilia</taxon>
        <taxon>Solirubrobacterales</taxon>
        <taxon>Solirubrobacteraceae</taxon>
        <taxon>Solirubrobacter</taxon>
    </lineage>
</organism>
<dbReference type="InterPro" id="IPR000835">
    <property type="entry name" value="HTH_MarR-typ"/>
</dbReference>
<dbReference type="InterPro" id="IPR036388">
    <property type="entry name" value="WH-like_DNA-bd_sf"/>
</dbReference>
<proteinExistence type="predicted"/>
<evidence type="ECO:0000259" key="4">
    <source>
        <dbReference type="PROSITE" id="PS50995"/>
    </source>
</evidence>
<evidence type="ECO:0000256" key="1">
    <source>
        <dbReference type="ARBA" id="ARBA00023015"/>
    </source>
</evidence>
<dbReference type="GO" id="GO:0003700">
    <property type="term" value="F:DNA-binding transcription factor activity"/>
    <property type="evidence" value="ECO:0007669"/>
    <property type="project" value="InterPro"/>
</dbReference>
<dbReference type="GO" id="GO:0003677">
    <property type="term" value="F:DNA binding"/>
    <property type="evidence" value="ECO:0007669"/>
    <property type="project" value="UniProtKB-KW"/>
</dbReference>
<accession>A0A9X3MX88</accession>
<feature type="domain" description="HTH marR-type" evidence="4">
    <location>
        <begin position="4"/>
        <end position="138"/>
    </location>
</feature>
<keyword evidence="1" id="KW-0805">Transcription regulation</keyword>
<dbReference type="AlphaFoldDB" id="A0A9X3MX88"/>
<comment type="caution">
    <text evidence="5">The sequence shown here is derived from an EMBL/GenBank/DDBJ whole genome shotgun (WGS) entry which is preliminary data.</text>
</comment>
<dbReference type="Gene3D" id="1.10.10.10">
    <property type="entry name" value="Winged helix-like DNA-binding domain superfamily/Winged helix DNA-binding domain"/>
    <property type="match status" value="1"/>
</dbReference>
<dbReference type="EMBL" id="JAPDOD010000033">
    <property type="protein sequence ID" value="MDA0164389.1"/>
    <property type="molecule type" value="Genomic_DNA"/>
</dbReference>